<dbReference type="AlphaFoldDB" id="A0A7S9KMI2"/>
<evidence type="ECO:0000259" key="4">
    <source>
        <dbReference type="PROSITE" id="PS50048"/>
    </source>
</evidence>
<feature type="region of interest" description="Disordered" evidence="3">
    <location>
        <begin position="112"/>
        <end position="145"/>
    </location>
</feature>
<dbReference type="SUPFAM" id="SSF57701">
    <property type="entry name" value="Zn2/Cys6 DNA-binding domain"/>
    <property type="match status" value="1"/>
</dbReference>
<evidence type="ECO:0000256" key="2">
    <source>
        <dbReference type="ARBA" id="ARBA00023242"/>
    </source>
</evidence>
<evidence type="ECO:0000313" key="5">
    <source>
        <dbReference type="EMBL" id="QPG95030.1"/>
    </source>
</evidence>
<protein>
    <recommendedName>
        <fullName evidence="4">Zn(2)-C6 fungal-type domain-containing protein</fullName>
    </recommendedName>
</protein>
<dbReference type="CDD" id="cd12148">
    <property type="entry name" value="fungal_TF_MHR"/>
    <property type="match status" value="1"/>
</dbReference>
<dbReference type="InterPro" id="IPR050613">
    <property type="entry name" value="Sec_Metabolite_Reg"/>
</dbReference>
<dbReference type="PROSITE" id="PS00463">
    <property type="entry name" value="ZN2_CY6_FUNGAL_1"/>
    <property type="match status" value="1"/>
</dbReference>
<evidence type="ECO:0000256" key="1">
    <source>
        <dbReference type="ARBA" id="ARBA00004123"/>
    </source>
</evidence>
<dbReference type="Pfam" id="PF00172">
    <property type="entry name" value="Zn_clus"/>
    <property type="match status" value="1"/>
</dbReference>
<dbReference type="Proteomes" id="UP000594364">
    <property type="component" value="Chromosome 1"/>
</dbReference>
<organism evidence="5 6">
    <name type="scientific">Epichloe festucae (strain Fl1)</name>
    <dbReference type="NCBI Taxonomy" id="877507"/>
    <lineage>
        <taxon>Eukaryota</taxon>
        <taxon>Fungi</taxon>
        <taxon>Dikarya</taxon>
        <taxon>Ascomycota</taxon>
        <taxon>Pezizomycotina</taxon>
        <taxon>Sordariomycetes</taxon>
        <taxon>Hypocreomycetidae</taxon>
        <taxon>Hypocreales</taxon>
        <taxon>Clavicipitaceae</taxon>
        <taxon>Epichloe</taxon>
    </lineage>
</organism>
<name>A0A7S9KMI2_EPIFF</name>
<dbReference type="EMBL" id="CP031385">
    <property type="protein sequence ID" value="QPG95030.1"/>
    <property type="molecule type" value="Genomic_DNA"/>
</dbReference>
<keyword evidence="2" id="KW-0539">Nucleus</keyword>
<proteinExistence type="predicted"/>
<dbReference type="InterPro" id="IPR036864">
    <property type="entry name" value="Zn2-C6_fun-type_DNA-bd_sf"/>
</dbReference>
<evidence type="ECO:0000256" key="3">
    <source>
        <dbReference type="SAM" id="MobiDB-lite"/>
    </source>
</evidence>
<dbReference type="Gene3D" id="4.10.240.10">
    <property type="entry name" value="Zn(2)-C6 fungal-type DNA-binding domain"/>
    <property type="match status" value="1"/>
</dbReference>
<feature type="region of interest" description="Disordered" evidence="3">
    <location>
        <begin position="49"/>
        <end position="81"/>
    </location>
</feature>
<dbReference type="PROSITE" id="PS50048">
    <property type="entry name" value="ZN2_CY6_FUNGAL_2"/>
    <property type="match status" value="1"/>
</dbReference>
<accession>A0A7S9KMI2</accession>
<dbReference type="OrthoDB" id="3014581at2759"/>
<sequence>MGRKWRQRPIACRSCRRRKIRCSRDFPCSNCTSRGIECVQFYGLQEPDSATAAENRPDAASQMPLQRSLPEPPLSRDSSEPVSVLFPDADIESRLGKLENYITGLYVSRAAAQSSPGNKTDGDHDQRQRQRQRQRQHQSQLQLAPDIPTRHLSLTKISTLKQITADVVWSGGNLMLNKPPLTLTRTSPAEGFFDANISFHLSPIRLINKPCYILQDASTGKVGSGARQMRIYLPLYHEACTIVNTFSSDWTILSPTIHVPTLLVCMQTIYTSIQEQKPVALDELLLFLCMIASVTHASCLGDDVSRLFESHPGGAHSRCATWIDAAFAISDEVMRRGLTGIVCLQAHTILTKVSCYMEGNSVRNRSLVSTSIAMARELGIHRVDLPGEKLGINSPMEIEMARRLWWDNTTLDWFLALFPGPHEGVYTIHPQHMAVNKPSSVLGCAADGNEQPPPNVQVQETELSYFVSRIRLAEIGREFVDSCPLSLPSTHEHKQEKLHEYNAKLEELQRNLPCHLALRKPGEMPELRGEEHSSFVFQSIHINCLIYIQRCIVHLRFPSFASADQRFSFSYDVCLGCARDIVSMHKAIRSDHPWIIPRLRANISPRALLLASVILLLDVCSGAEIRDLESQRPDMLEAWRLLGEMQEDSNLIDQFLDFSSQMLKKYNVADVIISALADAVSSGSVDTPVRPPYQMPDQADMSHMDGPSTSQGMPMDATQRWQTLEADSDIKTMSWDNVLWGFDTILM</sequence>
<dbReference type="InterPro" id="IPR001138">
    <property type="entry name" value="Zn2Cys6_DnaBD"/>
</dbReference>
<gene>
    <name evidence="5" type="ORF">C2857_007522</name>
</gene>
<evidence type="ECO:0000313" key="6">
    <source>
        <dbReference type="Proteomes" id="UP000594364"/>
    </source>
</evidence>
<dbReference type="GO" id="GO:0005634">
    <property type="term" value="C:nucleus"/>
    <property type="evidence" value="ECO:0007669"/>
    <property type="project" value="UniProtKB-SubCell"/>
</dbReference>
<dbReference type="GO" id="GO:0000981">
    <property type="term" value="F:DNA-binding transcription factor activity, RNA polymerase II-specific"/>
    <property type="evidence" value="ECO:0007669"/>
    <property type="project" value="InterPro"/>
</dbReference>
<dbReference type="CDD" id="cd00067">
    <property type="entry name" value="GAL4"/>
    <property type="match status" value="1"/>
</dbReference>
<comment type="subcellular location">
    <subcellularLocation>
        <location evidence="1">Nucleus</location>
    </subcellularLocation>
</comment>
<dbReference type="SMART" id="SM00066">
    <property type="entry name" value="GAL4"/>
    <property type="match status" value="1"/>
</dbReference>
<keyword evidence="6" id="KW-1185">Reference proteome</keyword>
<dbReference type="PANTHER" id="PTHR31001">
    <property type="entry name" value="UNCHARACTERIZED TRANSCRIPTIONAL REGULATORY PROTEIN"/>
    <property type="match status" value="1"/>
</dbReference>
<dbReference type="GO" id="GO:0008270">
    <property type="term" value="F:zinc ion binding"/>
    <property type="evidence" value="ECO:0007669"/>
    <property type="project" value="InterPro"/>
</dbReference>
<dbReference type="PANTHER" id="PTHR31001:SF90">
    <property type="entry name" value="CENTROMERE DNA-BINDING PROTEIN COMPLEX CBF3 SUBUNIT B"/>
    <property type="match status" value="1"/>
</dbReference>
<reference evidence="5 6" key="1">
    <citation type="journal article" date="2018" name="PLoS Genet.">
        <title>Repeat elements organise 3D genome structure and mediate transcription in the filamentous fungus Epichloe festucae.</title>
        <authorList>
            <person name="Winter D.J."/>
            <person name="Ganley A.R.D."/>
            <person name="Young C.A."/>
            <person name="Liachko I."/>
            <person name="Schardl C.L."/>
            <person name="Dupont P.Y."/>
            <person name="Berry D."/>
            <person name="Ram A."/>
            <person name="Scott B."/>
            <person name="Cox M.P."/>
        </authorList>
    </citation>
    <scope>NUCLEOTIDE SEQUENCE [LARGE SCALE GENOMIC DNA]</scope>
    <source>
        <strain evidence="5 6">Fl1</strain>
    </source>
</reference>
<feature type="domain" description="Zn(2)-C6 fungal-type" evidence="4">
    <location>
        <begin position="11"/>
        <end position="40"/>
    </location>
</feature>